<sequence>MKQLLYALFLAILLLSSCSEKKETDHGAIAAEAAKHYYENLISGKYKQFLEGMNLPDKLPESYEHQMLENFKAFAKRQDKQRKGIKKVSIRSVKFFAKDSTASAFLLLHYGDSTTEEVVVPMLKRRGLWYMR</sequence>
<gene>
    <name evidence="2" type="ORF">PIOMA14_I_1829</name>
</gene>
<evidence type="ECO:0000313" key="2">
    <source>
        <dbReference type="EMBL" id="BAU18337.1"/>
    </source>
</evidence>
<dbReference type="EMBL" id="AP014597">
    <property type="protein sequence ID" value="BAU18337.1"/>
    <property type="molecule type" value="Genomic_DNA"/>
</dbReference>
<evidence type="ECO:0000313" key="3">
    <source>
        <dbReference type="Proteomes" id="UP000217431"/>
    </source>
</evidence>
<dbReference type="AlphaFoldDB" id="A0A0S3ULG6"/>
<keyword evidence="1" id="KW-0732">Signal</keyword>
<feature type="chain" id="PRO_5006620001" description="DUF4878 domain-containing protein" evidence="1">
    <location>
        <begin position="22"/>
        <end position="132"/>
    </location>
</feature>
<feature type="signal peptide" evidence="1">
    <location>
        <begin position="1"/>
        <end position="21"/>
    </location>
</feature>
<evidence type="ECO:0000256" key="1">
    <source>
        <dbReference type="SAM" id="SignalP"/>
    </source>
</evidence>
<dbReference type="Gene3D" id="3.10.450.50">
    <property type="match status" value="1"/>
</dbReference>
<organism evidence="2 3">
    <name type="scientific">Prevotella intermedia</name>
    <dbReference type="NCBI Taxonomy" id="28131"/>
    <lineage>
        <taxon>Bacteria</taxon>
        <taxon>Pseudomonadati</taxon>
        <taxon>Bacteroidota</taxon>
        <taxon>Bacteroidia</taxon>
        <taxon>Bacteroidales</taxon>
        <taxon>Prevotellaceae</taxon>
        <taxon>Prevotella</taxon>
    </lineage>
</organism>
<proteinExistence type="predicted"/>
<protein>
    <recommendedName>
        <fullName evidence="4">DUF4878 domain-containing protein</fullName>
    </recommendedName>
</protein>
<dbReference type="RefSeq" id="WP_096406547.1">
    <property type="nucleotide sequence ID" value="NZ_AP014597.1"/>
</dbReference>
<accession>A0A0S3ULG6</accession>
<name>A0A0S3ULG6_PREIN</name>
<dbReference type="PROSITE" id="PS51257">
    <property type="entry name" value="PROKAR_LIPOPROTEIN"/>
    <property type="match status" value="1"/>
</dbReference>
<dbReference type="STRING" id="28131.BWX40_08855"/>
<dbReference type="Proteomes" id="UP000217431">
    <property type="component" value="Chromosome I"/>
</dbReference>
<reference evidence="2 3" key="1">
    <citation type="journal article" date="2016" name="DNA Res.">
        <title>The complete genome sequencing of Prevotella intermedia strain OMA14 and a subsequent fine-scale, intra-species genomic comparison reveal an unusual amplification of conjugative and mobile transposons and identify a novel Prevotella-lineage-specific repeat.</title>
        <authorList>
            <person name="Naito M."/>
            <person name="Ogura Y."/>
            <person name="Itoh T."/>
            <person name="Shoji M."/>
            <person name="Okamoto M."/>
            <person name="Hayashi T."/>
            <person name="Nakayama K."/>
        </authorList>
    </citation>
    <scope>NUCLEOTIDE SEQUENCE [LARGE SCALE GENOMIC DNA]</scope>
    <source>
        <strain evidence="2 3">OMA14</strain>
    </source>
</reference>
<evidence type="ECO:0008006" key="4">
    <source>
        <dbReference type="Google" id="ProtNLM"/>
    </source>
</evidence>